<organism evidence="3 4">
    <name type="scientific">Ligilactobacillus salivarius</name>
    <dbReference type="NCBI Taxonomy" id="1624"/>
    <lineage>
        <taxon>Bacteria</taxon>
        <taxon>Bacillati</taxon>
        <taxon>Bacillota</taxon>
        <taxon>Bacilli</taxon>
        <taxon>Lactobacillales</taxon>
        <taxon>Lactobacillaceae</taxon>
        <taxon>Ligilactobacillus</taxon>
    </lineage>
</organism>
<evidence type="ECO:0000313" key="3">
    <source>
        <dbReference type="EMBL" id="AIR10293.1"/>
    </source>
</evidence>
<dbReference type="AlphaFoldDB" id="A0A089QES6"/>
<dbReference type="Gene3D" id="3.40.250.10">
    <property type="entry name" value="Rhodanese-like domain"/>
    <property type="match status" value="1"/>
</dbReference>
<dbReference type="PROSITE" id="PS50206">
    <property type="entry name" value="RHODANESE_3"/>
    <property type="match status" value="1"/>
</dbReference>
<feature type="domain" description="Rhodanese" evidence="2">
    <location>
        <begin position="49"/>
        <end position="137"/>
    </location>
</feature>
<keyword evidence="1" id="KW-1133">Transmembrane helix</keyword>
<dbReference type="InterPro" id="IPR050229">
    <property type="entry name" value="GlpE_sulfurtransferase"/>
</dbReference>
<keyword evidence="1" id="KW-0812">Transmembrane</keyword>
<evidence type="ECO:0000313" key="4">
    <source>
        <dbReference type="Proteomes" id="UP000029488"/>
    </source>
</evidence>
<evidence type="ECO:0000256" key="1">
    <source>
        <dbReference type="SAM" id="Phobius"/>
    </source>
</evidence>
<proteinExistence type="predicted"/>
<dbReference type="InterPro" id="IPR001763">
    <property type="entry name" value="Rhodanese-like_dom"/>
</dbReference>
<dbReference type="CDD" id="cd00158">
    <property type="entry name" value="RHOD"/>
    <property type="match status" value="1"/>
</dbReference>
<dbReference type="EMBL" id="CP007646">
    <property type="protein sequence ID" value="AIR10293.1"/>
    <property type="molecule type" value="Genomic_DNA"/>
</dbReference>
<dbReference type="RefSeq" id="WP_044004735.1">
    <property type="nucleotide sequence ID" value="NZ_CP007646.1"/>
</dbReference>
<dbReference type="KEGG" id="lsj:LSJ_0598"/>
<accession>A0A089QES6</accession>
<dbReference type="SUPFAM" id="SSF52821">
    <property type="entry name" value="Rhodanese/Cell cycle control phosphatase"/>
    <property type="match status" value="1"/>
</dbReference>
<dbReference type="InterPro" id="IPR036873">
    <property type="entry name" value="Rhodanese-like_dom_sf"/>
</dbReference>
<dbReference type="SMART" id="SM00450">
    <property type="entry name" value="RHOD"/>
    <property type="match status" value="1"/>
</dbReference>
<protein>
    <submittedName>
        <fullName evidence="3">Rhodanese-like domain protein</fullName>
    </submittedName>
</protein>
<dbReference type="PANTHER" id="PTHR43031:SF18">
    <property type="entry name" value="RHODANESE-RELATED SULFURTRANSFERASES"/>
    <property type="match status" value="1"/>
</dbReference>
<reference evidence="3 4" key="1">
    <citation type="journal article" date="2014" name="BMC Genomics">
        <title>Unusual genome complexity in Lactobacillus salivarius JCM1046.</title>
        <authorList>
            <person name="Raftis E.J."/>
            <person name="Forde B.M."/>
            <person name="Claesson M.J."/>
            <person name="O'Toole P.W."/>
        </authorList>
    </citation>
    <scope>NUCLEOTIDE SEQUENCE [LARGE SCALE GENOMIC DNA]</scope>
    <source>
        <strain evidence="3 4">JCM1046</strain>
    </source>
</reference>
<keyword evidence="1" id="KW-0472">Membrane</keyword>
<sequence length="137" mass="15996">MFLADISVWAWVNIILILLVAYLLGMQLYTYISGKRVSTMLDNEEFKKGMKKAQVIDLREPDTFNAGHILGARNMPYSKFKIYKSSLRKDMPVYLYETGRTIATRAAVQLYKDGFRDLYILKSGYDRWDGKKKKSKY</sequence>
<dbReference type="Pfam" id="PF00581">
    <property type="entry name" value="Rhodanese"/>
    <property type="match status" value="1"/>
</dbReference>
<evidence type="ECO:0000259" key="2">
    <source>
        <dbReference type="PROSITE" id="PS50206"/>
    </source>
</evidence>
<dbReference type="Proteomes" id="UP000029488">
    <property type="component" value="Chromosome"/>
</dbReference>
<gene>
    <name evidence="3" type="ORF">LSJ_0598</name>
</gene>
<dbReference type="PANTHER" id="PTHR43031">
    <property type="entry name" value="FAD-DEPENDENT OXIDOREDUCTASE"/>
    <property type="match status" value="1"/>
</dbReference>
<feature type="transmembrane region" description="Helical" evidence="1">
    <location>
        <begin position="6"/>
        <end position="32"/>
    </location>
</feature>
<name>A0A089QES6_9LACO</name>